<sequence length="283" mass="31169">MLLVKLLFLLPSSALCASSVVDSTPTYEHQDPSTGKTLLCDKCPPGTHMAAHCTPSTSTKCVPCGENHFTELWNYLPRCLYCGNFCYGNQEVETECSATSNRVCRCKEGFYSSSDFCFRHSECKPGLGVKTKGTSKTDTVCEHCADGYFSNSSSAEDPCVKHRECAPGQNVLLCGSVYHDAVCGTCEDLASQGEIYRAIASKLFKTHRMRLGKMRKFVARYVSKPGRPVSRHKGALLEQITLWLSEAPVEQLKKLPEVLRATQLNSLADKLERTVSALNCNSI</sequence>
<evidence type="ECO:0000256" key="1">
    <source>
        <dbReference type="ARBA" id="ARBA00004613"/>
    </source>
</evidence>
<dbReference type="PANTHER" id="PTHR23097">
    <property type="entry name" value="TUMOR NECROSIS FACTOR RECEPTOR SUPERFAMILY MEMBER"/>
    <property type="match status" value="1"/>
</dbReference>
<dbReference type="Pfam" id="PF00020">
    <property type="entry name" value="TNFR_c6"/>
    <property type="match status" value="4"/>
</dbReference>
<dbReference type="EMBL" id="RHFK02000002">
    <property type="protein sequence ID" value="TWW79460.1"/>
    <property type="molecule type" value="Genomic_DNA"/>
</dbReference>
<evidence type="ECO:0000256" key="3">
    <source>
        <dbReference type="ARBA" id="ARBA00022703"/>
    </source>
</evidence>
<evidence type="ECO:0000256" key="4">
    <source>
        <dbReference type="ARBA" id="ARBA00022729"/>
    </source>
</evidence>
<feature type="disulfide bond" evidence="8">
    <location>
        <begin position="86"/>
        <end position="104"/>
    </location>
</feature>
<dbReference type="InterPro" id="IPR048522">
    <property type="entry name" value="Death_3_fish"/>
</dbReference>
<gene>
    <name evidence="11" type="ORF">D4764_10G0004900</name>
</gene>
<dbReference type="Proteomes" id="UP000324091">
    <property type="component" value="Chromosome 10"/>
</dbReference>
<evidence type="ECO:0000256" key="7">
    <source>
        <dbReference type="ARBA" id="ARBA00023180"/>
    </source>
</evidence>
<keyword evidence="7" id="KW-0325">Glycoprotein</keyword>
<comment type="caution">
    <text evidence="11">The sequence shown here is derived from an EMBL/GenBank/DDBJ whole genome shotgun (WGS) entry which is preliminary data.</text>
</comment>
<feature type="repeat" description="TNFR-Cys" evidence="8">
    <location>
        <begin position="63"/>
        <end position="104"/>
    </location>
</feature>
<dbReference type="InterPro" id="IPR052459">
    <property type="entry name" value="TNFRSF_decoy_receptor"/>
</dbReference>
<dbReference type="GO" id="GO:0005576">
    <property type="term" value="C:extracellular region"/>
    <property type="evidence" value="ECO:0007669"/>
    <property type="project" value="UniProtKB-SubCell"/>
</dbReference>
<evidence type="ECO:0000256" key="2">
    <source>
        <dbReference type="ARBA" id="ARBA00022525"/>
    </source>
</evidence>
<dbReference type="InterPro" id="IPR034043">
    <property type="entry name" value="TNFRSF11B_N_teleost"/>
</dbReference>
<dbReference type="PANTHER" id="PTHR23097:SF90">
    <property type="entry name" value="TUMOR NECROSIS FACTOR RECEPTOR SUPERFAMILY MEMBER 11B"/>
    <property type="match status" value="1"/>
</dbReference>
<evidence type="ECO:0000256" key="5">
    <source>
        <dbReference type="ARBA" id="ARBA00022737"/>
    </source>
</evidence>
<dbReference type="GO" id="GO:0006915">
    <property type="term" value="P:apoptotic process"/>
    <property type="evidence" value="ECO:0007669"/>
    <property type="project" value="UniProtKB-KW"/>
</dbReference>
<protein>
    <submittedName>
        <fullName evidence="11">Tumor necrosis factor receptor superfamily member 5 B-cell surface antigen CD40 CD40L receptor</fullName>
    </submittedName>
</protein>
<accession>A0A5C6PME6</accession>
<keyword evidence="2" id="KW-0964">Secreted</keyword>
<keyword evidence="11" id="KW-0675">Receptor</keyword>
<feature type="repeat" description="TNFR-Cys" evidence="8">
    <location>
        <begin position="105"/>
        <end position="141"/>
    </location>
</feature>
<keyword evidence="6 8" id="KW-1015">Disulfide bond</keyword>
<dbReference type="InterPro" id="IPR001368">
    <property type="entry name" value="TNFR/NGFR_Cys_rich_reg"/>
</dbReference>
<feature type="domain" description="TNFR-Cys" evidence="10">
    <location>
        <begin position="105"/>
        <end position="141"/>
    </location>
</feature>
<comment type="subcellular location">
    <subcellularLocation>
        <location evidence="1">Secreted</location>
    </subcellularLocation>
</comment>
<organism evidence="11 12">
    <name type="scientific">Takifugu flavidus</name>
    <name type="common">sansaifugu</name>
    <dbReference type="NCBI Taxonomy" id="433684"/>
    <lineage>
        <taxon>Eukaryota</taxon>
        <taxon>Metazoa</taxon>
        <taxon>Chordata</taxon>
        <taxon>Craniata</taxon>
        <taxon>Vertebrata</taxon>
        <taxon>Euteleostomi</taxon>
        <taxon>Actinopterygii</taxon>
        <taxon>Neopterygii</taxon>
        <taxon>Teleostei</taxon>
        <taxon>Neoteleostei</taxon>
        <taxon>Acanthomorphata</taxon>
        <taxon>Eupercaria</taxon>
        <taxon>Tetraodontiformes</taxon>
        <taxon>Tetradontoidea</taxon>
        <taxon>Tetraodontidae</taxon>
        <taxon>Takifugu</taxon>
    </lineage>
</organism>
<keyword evidence="5" id="KW-0677">Repeat</keyword>
<keyword evidence="3" id="KW-0053">Apoptosis</keyword>
<keyword evidence="4 9" id="KW-0732">Signal</keyword>
<dbReference type="PROSITE" id="PS50050">
    <property type="entry name" value="TNFR_NGFR_2"/>
    <property type="match status" value="2"/>
</dbReference>
<proteinExistence type="predicted"/>
<feature type="disulfide bond" evidence="8">
    <location>
        <begin position="64"/>
        <end position="79"/>
    </location>
</feature>
<feature type="disulfide bond" evidence="8">
    <location>
        <begin position="123"/>
        <end position="141"/>
    </location>
</feature>
<reference evidence="11 12" key="1">
    <citation type="submission" date="2019-04" db="EMBL/GenBank/DDBJ databases">
        <title>Chromosome genome assembly for Takifugu flavidus.</title>
        <authorList>
            <person name="Xiao S."/>
        </authorList>
    </citation>
    <scope>NUCLEOTIDE SEQUENCE [LARGE SCALE GENOMIC DNA]</scope>
    <source>
        <strain evidence="11">HTHZ2018</strain>
        <tissue evidence="11">Muscle</tissue>
    </source>
</reference>
<keyword evidence="12" id="KW-1185">Reference proteome</keyword>
<feature type="signal peptide" evidence="9">
    <location>
        <begin position="1"/>
        <end position="16"/>
    </location>
</feature>
<evidence type="ECO:0000313" key="12">
    <source>
        <dbReference type="Proteomes" id="UP000324091"/>
    </source>
</evidence>
<dbReference type="Gene3D" id="2.10.50.10">
    <property type="entry name" value="Tumor Necrosis Factor Receptor, subunit A, domain 2"/>
    <property type="match status" value="3"/>
</dbReference>
<dbReference type="Pfam" id="PF21733">
    <property type="entry name" value="Death_3"/>
    <property type="match status" value="1"/>
</dbReference>
<evidence type="ECO:0000256" key="9">
    <source>
        <dbReference type="SAM" id="SignalP"/>
    </source>
</evidence>
<dbReference type="SUPFAM" id="SSF57586">
    <property type="entry name" value="TNF receptor-like"/>
    <property type="match status" value="2"/>
</dbReference>
<dbReference type="SMART" id="SM00208">
    <property type="entry name" value="TNFR"/>
    <property type="match status" value="4"/>
</dbReference>
<evidence type="ECO:0000259" key="10">
    <source>
        <dbReference type="PROSITE" id="PS50050"/>
    </source>
</evidence>
<feature type="domain" description="TNFR-Cys" evidence="10">
    <location>
        <begin position="63"/>
        <end position="104"/>
    </location>
</feature>
<comment type="caution">
    <text evidence="8">Lacks conserved residue(s) required for the propagation of feature annotation.</text>
</comment>
<dbReference type="AlphaFoldDB" id="A0A5C6PME6"/>
<evidence type="ECO:0000256" key="6">
    <source>
        <dbReference type="ARBA" id="ARBA00023157"/>
    </source>
</evidence>
<feature type="chain" id="PRO_5022872407" evidence="9">
    <location>
        <begin position="17"/>
        <end position="283"/>
    </location>
</feature>
<evidence type="ECO:0000313" key="11">
    <source>
        <dbReference type="EMBL" id="TWW79460.1"/>
    </source>
</evidence>
<dbReference type="CDD" id="cd13412">
    <property type="entry name" value="TNFRSF11B_teleost"/>
    <property type="match status" value="1"/>
</dbReference>
<evidence type="ECO:0000256" key="8">
    <source>
        <dbReference type="PROSITE-ProRule" id="PRU00206"/>
    </source>
</evidence>
<name>A0A5C6PME6_9TELE</name>